<dbReference type="AlphaFoldDB" id="A0A9W9LK90"/>
<reference evidence="3" key="2">
    <citation type="journal article" date="2023" name="IMA Fungus">
        <title>Comparative genomic study of the Penicillium genus elucidates a diverse pangenome and 15 lateral gene transfer events.</title>
        <authorList>
            <person name="Petersen C."/>
            <person name="Sorensen T."/>
            <person name="Nielsen M.R."/>
            <person name="Sondergaard T.E."/>
            <person name="Sorensen J.L."/>
            <person name="Fitzpatrick D.A."/>
            <person name="Frisvad J.C."/>
            <person name="Nielsen K.L."/>
        </authorList>
    </citation>
    <scope>NUCLEOTIDE SEQUENCE</scope>
    <source>
        <strain evidence="3">IBT 26290</strain>
    </source>
</reference>
<dbReference type="InterPro" id="IPR055481">
    <property type="entry name" value="DUF7053"/>
</dbReference>
<proteinExistence type="predicted"/>
<organism evidence="3 4">
    <name type="scientific">Penicillium canariense</name>
    <dbReference type="NCBI Taxonomy" id="189055"/>
    <lineage>
        <taxon>Eukaryota</taxon>
        <taxon>Fungi</taxon>
        <taxon>Dikarya</taxon>
        <taxon>Ascomycota</taxon>
        <taxon>Pezizomycotina</taxon>
        <taxon>Eurotiomycetes</taxon>
        <taxon>Eurotiomycetidae</taxon>
        <taxon>Eurotiales</taxon>
        <taxon>Aspergillaceae</taxon>
        <taxon>Penicillium</taxon>
    </lineage>
</organism>
<accession>A0A9W9LK90</accession>
<dbReference type="PANTHER" id="PTHR38117">
    <property type="entry name" value="NACHT AND WD40 DOMAIN PROTEIN"/>
    <property type="match status" value="1"/>
</dbReference>
<dbReference type="GeneID" id="81428673"/>
<dbReference type="Proteomes" id="UP001149163">
    <property type="component" value="Unassembled WGS sequence"/>
</dbReference>
<evidence type="ECO:0000256" key="1">
    <source>
        <dbReference type="SAM" id="MobiDB-lite"/>
    </source>
</evidence>
<dbReference type="PANTHER" id="PTHR38117:SF2">
    <property type="entry name" value="NACHT AND WD40 DOMAIN PROTEIN"/>
    <property type="match status" value="1"/>
</dbReference>
<feature type="domain" description="DUF7053" evidence="2">
    <location>
        <begin position="3"/>
        <end position="175"/>
    </location>
</feature>
<gene>
    <name evidence="3" type="ORF">N7482_007372</name>
</gene>
<dbReference type="OrthoDB" id="5078320at2759"/>
<evidence type="ECO:0000313" key="4">
    <source>
        <dbReference type="Proteomes" id="UP001149163"/>
    </source>
</evidence>
<comment type="caution">
    <text evidence="3">The sequence shown here is derived from an EMBL/GenBank/DDBJ whole genome shotgun (WGS) entry which is preliminary data.</text>
</comment>
<reference evidence="3" key="1">
    <citation type="submission" date="2022-11" db="EMBL/GenBank/DDBJ databases">
        <authorList>
            <person name="Petersen C."/>
        </authorList>
    </citation>
    <scope>NUCLEOTIDE SEQUENCE</scope>
    <source>
        <strain evidence="3">IBT 26290</strain>
    </source>
</reference>
<sequence length="322" mass="36258">MMRKKESYTHITPIPASVPRQLALDILHSHGEIITLNPLVLSYHAIKAPRDAAADEYYSTWYEIIERVQYVPGLGKLGSGKISFKGCFHDTPWGLITHTFVPLGIDIRSKWRILGNQPDEPRKFQEFRVEGAPEDGLYLQEDIEINCNITLVSFVKSQMKASSKVLVDRLMKKAELLDAGVLQAIMEDGKLKTVNPADRSSTIRPDSWAARRQSDQISLSSYQMPRSASVSTRHSSMSTGSQSMAPFVSPKYGQDSKNFAVELPADFYHPQPSPGLNEYQELPDSSLDRGKTYTAEMPATRLNSKRQSQHRDVIHEMPESHQ</sequence>
<dbReference type="EMBL" id="JAPQKN010000004">
    <property type="protein sequence ID" value="KAJ5160368.1"/>
    <property type="molecule type" value="Genomic_DNA"/>
</dbReference>
<feature type="compositionally biased region" description="Polar residues" evidence="1">
    <location>
        <begin position="215"/>
        <end position="244"/>
    </location>
</feature>
<name>A0A9W9LK90_9EURO</name>
<dbReference type="RefSeq" id="XP_056541926.1">
    <property type="nucleotide sequence ID" value="XM_056689497.1"/>
</dbReference>
<feature type="region of interest" description="Disordered" evidence="1">
    <location>
        <begin position="265"/>
        <end position="322"/>
    </location>
</feature>
<evidence type="ECO:0000313" key="3">
    <source>
        <dbReference type="EMBL" id="KAJ5160368.1"/>
    </source>
</evidence>
<evidence type="ECO:0000259" key="2">
    <source>
        <dbReference type="Pfam" id="PF23155"/>
    </source>
</evidence>
<keyword evidence="4" id="KW-1185">Reference proteome</keyword>
<dbReference type="Pfam" id="PF23155">
    <property type="entry name" value="DUF7053"/>
    <property type="match status" value="1"/>
</dbReference>
<feature type="compositionally biased region" description="Basic and acidic residues" evidence="1">
    <location>
        <begin position="309"/>
        <end position="322"/>
    </location>
</feature>
<protein>
    <recommendedName>
        <fullName evidence="2">DUF7053 domain-containing protein</fullName>
    </recommendedName>
</protein>
<feature type="region of interest" description="Disordered" evidence="1">
    <location>
        <begin position="194"/>
        <end position="245"/>
    </location>
</feature>